<dbReference type="InterPro" id="IPR016197">
    <property type="entry name" value="Chromo-like_dom_sf"/>
</dbReference>
<dbReference type="SUPFAM" id="SSF53335">
    <property type="entry name" value="S-adenosyl-L-methionine-dependent methyltransferases"/>
    <property type="match status" value="1"/>
</dbReference>
<evidence type="ECO:0000256" key="1">
    <source>
        <dbReference type="SAM" id="Coils"/>
    </source>
</evidence>
<evidence type="ECO:0000259" key="2">
    <source>
        <dbReference type="PROSITE" id="PS50013"/>
    </source>
</evidence>
<reference evidence="3 4" key="1">
    <citation type="journal article" date="2015" name="Genome Biol. Evol.">
        <title>Comparative Genomics of a Bacterivorous Green Alga Reveals Evolutionary Causalities and Consequences of Phago-Mixotrophic Mode of Nutrition.</title>
        <authorList>
            <person name="Burns J.A."/>
            <person name="Paasch A."/>
            <person name="Narechania A."/>
            <person name="Kim E."/>
        </authorList>
    </citation>
    <scope>NUCLEOTIDE SEQUENCE [LARGE SCALE GENOMIC DNA]</scope>
    <source>
        <strain evidence="3 4">PLY_AMNH</strain>
    </source>
</reference>
<dbReference type="AlphaFoldDB" id="A0AAE0FNK5"/>
<dbReference type="PROSITE" id="PS50013">
    <property type="entry name" value="CHROMO_2"/>
    <property type="match status" value="1"/>
</dbReference>
<accession>A0AAE0FNK5</accession>
<protein>
    <recommendedName>
        <fullName evidence="2">Chromo domain-containing protein</fullName>
    </recommendedName>
</protein>
<sequence>MVWVDAAHLTQPGDRGLHKKLLKKRLGPMEVLEAFHSDRQMELAPEDRATSSFLSRNVDAPPPPVDVSGRKEMAVECVERSRTRKRNGRTWTEYNVKWVGMPRSQNEWKTREDLEFDGVGRPGIPNRALQEFEKSEANQKEREKRRVQRRRDETAATLWMTDAEELLTEEMQWVPEETHDEEVVQQAVPGLGEVVTVDIQPQWSPQHCEDMLCWDYRQYKPRHFGVIWASPPCTEYSQAKTVGVRDLRAADRRVRRTLEIIKYLKPDFYFIENPRGRAPHGLHTRRCMQGLPSPHLATYCKYGMPYKKPTHFWTNAPLNEPLQPALPLEKLCAYLSEVLWRDEELEATDSPLAGDYIEDATEEPVILPGAHVAIAVPLQTDDSGWDTDGTESAYED</sequence>
<dbReference type="SUPFAM" id="SSF54160">
    <property type="entry name" value="Chromo domain-like"/>
    <property type="match status" value="1"/>
</dbReference>
<dbReference type="EMBL" id="LGRX02015684">
    <property type="protein sequence ID" value="KAK3263137.1"/>
    <property type="molecule type" value="Genomic_DNA"/>
</dbReference>
<gene>
    <name evidence="3" type="ORF">CYMTET_28041</name>
</gene>
<name>A0AAE0FNK5_9CHLO</name>
<feature type="domain" description="Chromo" evidence="2">
    <location>
        <begin position="73"/>
        <end position="144"/>
    </location>
</feature>
<dbReference type="Gene3D" id="2.40.50.40">
    <property type="match status" value="1"/>
</dbReference>
<feature type="coiled-coil region" evidence="1">
    <location>
        <begin position="130"/>
        <end position="157"/>
    </location>
</feature>
<proteinExistence type="predicted"/>
<evidence type="ECO:0000313" key="4">
    <source>
        <dbReference type="Proteomes" id="UP001190700"/>
    </source>
</evidence>
<dbReference type="Proteomes" id="UP001190700">
    <property type="component" value="Unassembled WGS sequence"/>
</dbReference>
<dbReference type="InterPro" id="IPR029063">
    <property type="entry name" value="SAM-dependent_MTases_sf"/>
</dbReference>
<dbReference type="Pfam" id="PF00385">
    <property type="entry name" value="Chromo"/>
    <property type="match status" value="1"/>
</dbReference>
<keyword evidence="4" id="KW-1185">Reference proteome</keyword>
<dbReference type="InterPro" id="IPR023780">
    <property type="entry name" value="Chromo_domain"/>
</dbReference>
<dbReference type="CDD" id="cd00024">
    <property type="entry name" value="CD_CSD"/>
    <property type="match status" value="1"/>
</dbReference>
<comment type="caution">
    <text evidence="3">The sequence shown here is derived from an EMBL/GenBank/DDBJ whole genome shotgun (WGS) entry which is preliminary data.</text>
</comment>
<evidence type="ECO:0000313" key="3">
    <source>
        <dbReference type="EMBL" id="KAK3263137.1"/>
    </source>
</evidence>
<keyword evidence="1" id="KW-0175">Coiled coil</keyword>
<organism evidence="3 4">
    <name type="scientific">Cymbomonas tetramitiformis</name>
    <dbReference type="NCBI Taxonomy" id="36881"/>
    <lineage>
        <taxon>Eukaryota</taxon>
        <taxon>Viridiplantae</taxon>
        <taxon>Chlorophyta</taxon>
        <taxon>Pyramimonadophyceae</taxon>
        <taxon>Pyramimonadales</taxon>
        <taxon>Pyramimonadaceae</taxon>
        <taxon>Cymbomonas</taxon>
    </lineage>
</organism>
<dbReference type="InterPro" id="IPR000953">
    <property type="entry name" value="Chromo/chromo_shadow_dom"/>
</dbReference>
<dbReference type="Gene3D" id="3.40.50.150">
    <property type="entry name" value="Vaccinia Virus protein VP39"/>
    <property type="match status" value="1"/>
</dbReference>